<dbReference type="InterPro" id="IPR027417">
    <property type="entry name" value="P-loop_NTPase"/>
</dbReference>
<evidence type="ECO:0000259" key="5">
    <source>
        <dbReference type="Pfam" id="PF05157"/>
    </source>
</evidence>
<evidence type="ECO:0000313" key="6">
    <source>
        <dbReference type="EMBL" id="MBD3323186.1"/>
    </source>
</evidence>
<feature type="domain" description="Type II secretion system protein GspE N-terminal" evidence="5">
    <location>
        <begin position="59"/>
        <end position="145"/>
    </location>
</feature>
<protein>
    <recommendedName>
        <fullName evidence="8">Type II secretion system protein GspE N-terminal domain-containing protein</fullName>
    </recommendedName>
</protein>
<name>A0A9D5JT76_9BACT</name>
<evidence type="ECO:0000256" key="3">
    <source>
        <dbReference type="ARBA" id="ARBA00022840"/>
    </source>
</evidence>
<feature type="domain" description="Bacterial type II secretion system protein E" evidence="4">
    <location>
        <begin position="179"/>
        <end position="606"/>
    </location>
</feature>
<keyword evidence="2" id="KW-0547">Nucleotide-binding</keyword>
<dbReference type="Pfam" id="PF05157">
    <property type="entry name" value="MshEN"/>
    <property type="match status" value="1"/>
</dbReference>
<sequence length="610" mass="68502">MKQTKTIGSILVDVELVTLQDIEQALEQQRHSGKRLGEVLVELGAVSDDDIRWALAEQLNLPYVNIRKDQIDPEVATLLPEKLARRYHVIPILKIDDELTVVVDDPLNKTIIEDIEQITKTQVKISLGRTSDILLAIDEIYGSGDETAPGDQENLLQVVSPWFHEDDLQKILNDPSGQILLEKILTTAFAHDISSIYFQPNDDQCRVSYRVNTLLQEQLQLGREWYSILLFRLKISAGFEMPESQYPQYREFFYVASSAKEEEQPSPQSRTLAVSLFPTISGESVVLHVIHKSVDHLPPPDLEESPLGTMQAQELDELRPLRTRLPHLKAGIVLLGGAPHPDKIATLYTLLQEFDPLQKKIMTVEAALEYRTDKYYQVGYSPGGAWSASPQATFQPTHPPDADFSAAGQLLHPEHHRLASWLAAIPAQEADVLLVDRIGHEMVLAQCLDLAARSLVLGALECTHVFDMLAYVLDCQIKPTVLTSRVVVLLAQQAIRLLCPTCKQKTQSEKNMTMLQNIDPEIGNTFPLPDEIYVPVGCPECQMTGYAHRVILFEVLPMRSWLKDMLHERTPLADIQRTANGQGFRSLRHKSLDLVIAGHTSIEEILSILT</sequence>
<comment type="caution">
    <text evidence="6">The sequence shown here is derived from an EMBL/GenBank/DDBJ whole genome shotgun (WGS) entry which is preliminary data.</text>
</comment>
<keyword evidence="3" id="KW-0067">ATP-binding</keyword>
<dbReference type="Gene3D" id="3.30.300.160">
    <property type="entry name" value="Type II secretion system, protein E, N-terminal domain"/>
    <property type="match status" value="1"/>
</dbReference>
<dbReference type="InterPro" id="IPR001482">
    <property type="entry name" value="T2SS/T4SS_dom"/>
</dbReference>
<dbReference type="AlphaFoldDB" id="A0A9D5JT76"/>
<dbReference type="EMBL" id="WJJP01000036">
    <property type="protein sequence ID" value="MBD3323186.1"/>
    <property type="molecule type" value="Genomic_DNA"/>
</dbReference>
<evidence type="ECO:0000259" key="4">
    <source>
        <dbReference type="Pfam" id="PF00437"/>
    </source>
</evidence>
<dbReference type="InterPro" id="IPR037257">
    <property type="entry name" value="T2SS_E_N_sf"/>
</dbReference>
<evidence type="ECO:0000313" key="7">
    <source>
        <dbReference type="Proteomes" id="UP000649604"/>
    </source>
</evidence>
<dbReference type="PANTHER" id="PTHR30258">
    <property type="entry name" value="TYPE II SECRETION SYSTEM PROTEIN GSPE-RELATED"/>
    <property type="match status" value="1"/>
</dbReference>
<dbReference type="GO" id="GO:0005524">
    <property type="term" value="F:ATP binding"/>
    <property type="evidence" value="ECO:0007669"/>
    <property type="project" value="UniProtKB-KW"/>
</dbReference>
<dbReference type="SUPFAM" id="SSF52540">
    <property type="entry name" value="P-loop containing nucleoside triphosphate hydrolases"/>
    <property type="match status" value="1"/>
</dbReference>
<evidence type="ECO:0008006" key="8">
    <source>
        <dbReference type="Google" id="ProtNLM"/>
    </source>
</evidence>
<proteinExistence type="inferred from homology"/>
<dbReference type="Gene3D" id="3.40.50.300">
    <property type="entry name" value="P-loop containing nucleotide triphosphate hydrolases"/>
    <property type="match status" value="1"/>
</dbReference>
<dbReference type="FunFam" id="3.30.300.160:FF:000002">
    <property type="entry name" value="Type II secretion system protein E"/>
    <property type="match status" value="1"/>
</dbReference>
<dbReference type="SUPFAM" id="SSF160246">
    <property type="entry name" value="EspE N-terminal domain-like"/>
    <property type="match status" value="1"/>
</dbReference>
<dbReference type="GO" id="GO:0005886">
    <property type="term" value="C:plasma membrane"/>
    <property type="evidence" value="ECO:0007669"/>
    <property type="project" value="TreeGrafter"/>
</dbReference>
<dbReference type="InterPro" id="IPR007831">
    <property type="entry name" value="T2SS_GspE_N"/>
</dbReference>
<organism evidence="6 7">
    <name type="scientific">candidate division KSB3 bacterium</name>
    <dbReference type="NCBI Taxonomy" id="2044937"/>
    <lineage>
        <taxon>Bacteria</taxon>
        <taxon>candidate division KSB3</taxon>
    </lineage>
</organism>
<dbReference type="Proteomes" id="UP000649604">
    <property type="component" value="Unassembled WGS sequence"/>
</dbReference>
<evidence type="ECO:0000256" key="2">
    <source>
        <dbReference type="ARBA" id="ARBA00022741"/>
    </source>
</evidence>
<accession>A0A9D5JT76</accession>
<gene>
    <name evidence="6" type="ORF">GF339_01295</name>
</gene>
<evidence type="ECO:0000256" key="1">
    <source>
        <dbReference type="ARBA" id="ARBA00006611"/>
    </source>
</evidence>
<dbReference type="Gene3D" id="3.30.450.90">
    <property type="match status" value="1"/>
</dbReference>
<dbReference type="Pfam" id="PF00437">
    <property type="entry name" value="T2SSE"/>
    <property type="match status" value="1"/>
</dbReference>
<dbReference type="GO" id="GO:0016887">
    <property type="term" value="F:ATP hydrolysis activity"/>
    <property type="evidence" value="ECO:0007669"/>
    <property type="project" value="TreeGrafter"/>
</dbReference>
<dbReference type="PANTHER" id="PTHR30258:SF1">
    <property type="entry name" value="PROTEIN TRANSPORT PROTEIN HOFB HOMOLOG"/>
    <property type="match status" value="1"/>
</dbReference>
<comment type="similarity">
    <text evidence="1">Belongs to the GSP E family.</text>
</comment>
<reference evidence="6" key="1">
    <citation type="submission" date="2019-11" db="EMBL/GenBank/DDBJ databases">
        <title>Microbial mats filling the niche in hypersaline microbial mats.</title>
        <authorList>
            <person name="Wong H.L."/>
            <person name="Macleod F.I."/>
            <person name="White R.A. III"/>
            <person name="Burns B.P."/>
        </authorList>
    </citation>
    <scope>NUCLEOTIDE SEQUENCE</scope>
    <source>
        <strain evidence="6">Rbin_158</strain>
    </source>
</reference>